<dbReference type="NCBIfam" id="TIGR03327">
    <property type="entry name" value="AMP_phos"/>
    <property type="match status" value="1"/>
</dbReference>
<keyword evidence="2 5" id="KW-0808">Transferase</keyword>
<dbReference type="InterPro" id="IPR013102">
    <property type="entry name" value="PYNP_C"/>
</dbReference>
<dbReference type="Pfam" id="PF00591">
    <property type="entry name" value="Glycos_transf_3"/>
    <property type="match status" value="1"/>
</dbReference>
<dbReference type="Gene3D" id="1.20.970.50">
    <property type="match status" value="1"/>
</dbReference>
<dbReference type="EC" id="2.4.2.57" evidence="3"/>
<dbReference type="SMART" id="SM00941">
    <property type="entry name" value="PYNP_C"/>
    <property type="match status" value="1"/>
</dbReference>
<evidence type="ECO:0000256" key="2">
    <source>
        <dbReference type="ARBA" id="ARBA00022679"/>
    </source>
</evidence>
<name>A0A7K4BYC1_9ARCH</name>
<dbReference type="GO" id="GO:0006206">
    <property type="term" value="P:pyrimidine nucleobase metabolic process"/>
    <property type="evidence" value="ECO:0007669"/>
    <property type="project" value="InterPro"/>
</dbReference>
<dbReference type="InterPro" id="IPR017713">
    <property type="entry name" value="AMP_phosphorylase"/>
</dbReference>
<dbReference type="Pfam" id="PF02885">
    <property type="entry name" value="Glycos_trans_3N"/>
    <property type="match status" value="1"/>
</dbReference>
<dbReference type="NCBIfam" id="NF003338">
    <property type="entry name" value="PRK04350.1"/>
    <property type="match status" value="1"/>
</dbReference>
<dbReference type="SUPFAM" id="SSF54680">
    <property type="entry name" value="Pyrimidine nucleoside phosphorylase C-terminal domain"/>
    <property type="match status" value="1"/>
</dbReference>
<dbReference type="Proteomes" id="UP000526302">
    <property type="component" value="Unassembled WGS sequence"/>
</dbReference>
<feature type="domain" description="Pyrimidine nucleoside phosphorylase C-terminal" evidence="4">
    <location>
        <begin position="428"/>
        <end position="495"/>
    </location>
</feature>
<dbReference type="GO" id="GO:0046125">
    <property type="term" value="P:pyrimidine deoxyribonucleoside metabolic process"/>
    <property type="evidence" value="ECO:0007669"/>
    <property type="project" value="InterPro"/>
</dbReference>
<dbReference type="Gene3D" id="3.40.1030.10">
    <property type="entry name" value="Nucleoside phosphorylase/phosphoribosyltransferase catalytic domain"/>
    <property type="match status" value="1"/>
</dbReference>
<dbReference type="InterPro" id="IPR035902">
    <property type="entry name" value="Nuc_phospho_transferase"/>
</dbReference>
<dbReference type="NCBIfam" id="TIGR02645">
    <property type="entry name" value="ARCH_P_rylase"/>
    <property type="match status" value="1"/>
</dbReference>
<dbReference type="PANTHER" id="PTHR10515">
    <property type="entry name" value="THYMIDINE PHOSPHORYLASE"/>
    <property type="match status" value="1"/>
</dbReference>
<gene>
    <name evidence="5" type="ORF">GX950_00345</name>
</gene>
<evidence type="ECO:0000256" key="3">
    <source>
        <dbReference type="NCBIfam" id="TIGR03327"/>
    </source>
</evidence>
<sequence>MEKYSQNLTTKIFPITAGRMVCVLNEVDAREFGLFVGDRVELKYKKKSCVAVTDFTKDYVKENHIGLFKDVSELLGVKGKEQVNVSPTGRIKSVDFIRKKMLGEKLSYDEIKMIVKDIAEDRLSEIETTAFVSSVFMRGLDLDETTSMTKALIENGNRIKFNSKKPIVDKHSVGGVNGRATMVVVPIVAAAGLLIPKTSSRSITSAAGTADSMEVIARVDLSMSEVKTLTEKVGGVLSWGGAVDLAPADDKIIKIEHPLSLDPEGQVIASVLAKKASVGSKYVVIDLPVGKYVKIKDKEIALRMAKKFVQVGKEVGMEVEAVITDGEEPSGLAFGPALETKYALEVLEGKRFDNLAQKSCELSGVLFEMVGLAKTNKGYDMAVDILKSGRAYEKMKEIIKAQKGKIFSSEQIPMPKLKVNIISKEDGVVEEINTKELTKIARMAGCPANKYAGIMMNKIVGDKITKGEILYTIYAEQKNKLEVAEEYAKENNPYKLKKIILHTIRSKKE</sequence>
<dbReference type="InterPro" id="IPR000053">
    <property type="entry name" value="Thymidine/pyrmidine_PPase"/>
</dbReference>
<dbReference type="InterPro" id="IPR036320">
    <property type="entry name" value="Glycosyl_Trfase_fam3_N_dom_sf"/>
</dbReference>
<dbReference type="EMBL" id="JAAZKV010000002">
    <property type="protein sequence ID" value="NMA44250.1"/>
    <property type="molecule type" value="Genomic_DNA"/>
</dbReference>
<dbReference type="SUPFAM" id="SSF52418">
    <property type="entry name" value="Nucleoside phosphorylase/phosphoribosyltransferase catalytic domain"/>
    <property type="match status" value="1"/>
</dbReference>
<evidence type="ECO:0000313" key="6">
    <source>
        <dbReference type="Proteomes" id="UP000526302"/>
    </source>
</evidence>
<dbReference type="AlphaFoldDB" id="A0A7K4BYC1"/>
<comment type="caution">
    <text evidence="5">The sequence shown here is derived from an EMBL/GenBank/DDBJ whole genome shotgun (WGS) entry which is preliminary data.</text>
</comment>
<dbReference type="SUPFAM" id="SSF47648">
    <property type="entry name" value="Nucleoside phosphorylase/phosphoribosyltransferase N-terminal domain"/>
    <property type="match status" value="1"/>
</dbReference>
<reference evidence="5 6" key="1">
    <citation type="journal article" date="2020" name="Biotechnol. Biofuels">
        <title>New insights from the biogas microbiome by comprehensive genome-resolved metagenomics of nearly 1600 species originating from multiple anaerobic digesters.</title>
        <authorList>
            <person name="Campanaro S."/>
            <person name="Treu L."/>
            <person name="Rodriguez-R L.M."/>
            <person name="Kovalovszki A."/>
            <person name="Ziels R.M."/>
            <person name="Maus I."/>
            <person name="Zhu X."/>
            <person name="Kougias P.G."/>
            <person name="Basile A."/>
            <person name="Luo G."/>
            <person name="Schluter A."/>
            <person name="Konstantinidis K.T."/>
            <person name="Angelidaki I."/>
        </authorList>
    </citation>
    <scope>NUCLEOTIDE SEQUENCE [LARGE SCALE GENOMIC DNA]</scope>
    <source>
        <strain evidence="5">AS22ysBPME_79</strain>
    </source>
</reference>
<organism evidence="5 6">
    <name type="scientific">Candidatus Iainarchaeum sp</name>
    <dbReference type="NCBI Taxonomy" id="3101447"/>
    <lineage>
        <taxon>Archaea</taxon>
        <taxon>Candidatus Iainarchaeota</taxon>
        <taxon>Candidatus Iainarchaeia</taxon>
        <taxon>Candidatus Iainarchaeales</taxon>
        <taxon>Candidatus Iainarchaeaceae</taxon>
        <taxon>Candidatus Iainarchaeum</taxon>
    </lineage>
</organism>
<dbReference type="PANTHER" id="PTHR10515:SF0">
    <property type="entry name" value="THYMIDINE PHOSPHORYLASE"/>
    <property type="match status" value="1"/>
</dbReference>
<dbReference type="GO" id="GO:0005829">
    <property type="term" value="C:cytosol"/>
    <property type="evidence" value="ECO:0007669"/>
    <property type="project" value="TreeGrafter"/>
</dbReference>
<dbReference type="InterPro" id="IPR000312">
    <property type="entry name" value="Glycosyl_Trfase_fam3"/>
</dbReference>
<proteinExistence type="predicted"/>
<dbReference type="Gene3D" id="3.90.1170.30">
    <property type="entry name" value="Pyrimidine nucleoside phosphorylase-like, C-terminal domain"/>
    <property type="match status" value="1"/>
</dbReference>
<dbReference type="Pfam" id="PF07831">
    <property type="entry name" value="PYNP_C"/>
    <property type="match status" value="1"/>
</dbReference>
<protein>
    <recommendedName>
        <fullName evidence="3">AMP phosphorylase</fullName>
        <ecNumber evidence="3">2.4.2.57</ecNumber>
    </recommendedName>
</protein>
<accession>A0A7K4BYC1</accession>
<keyword evidence="1 5" id="KW-0328">Glycosyltransferase</keyword>
<dbReference type="InterPro" id="IPR036566">
    <property type="entry name" value="PYNP-like_C_sf"/>
</dbReference>
<dbReference type="GO" id="GO:0016763">
    <property type="term" value="F:pentosyltransferase activity"/>
    <property type="evidence" value="ECO:0007669"/>
    <property type="project" value="InterPro"/>
</dbReference>
<evidence type="ECO:0000256" key="1">
    <source>
        <dbReference type="ARBA" id="ARBA00022676"/>
    </source>
</evidence>
<dbReference type="GO" id="GO:0004645">
    <property type="term" value="F:1,4-alpha-oligoglucan phosphorylase activity"/>
    <property type="evidence" value="ECO:0007669"/>
    <property type="project" value="InterPro"/>
</dbReference>
<evidence type="ECO:0000259" key="4">
    <source>
        <dbReference type="SMART" id="SM00941"/>
    </source>
</evidence>
<dbReference type="InterPro" id="IPR013466">
    <property type="entry name" value="Thymidine/AMP_Pase"/>
</dbReference>
<evidence type="ECO:0000313" key="5">
    <source>
        <dbReference type="EMBL" id="NMA44250.1"/>
    </source>
</evidence>
<dbReference type="Gene3D" id="2.40.40.20">
    <property type="match status" value="1"/>
</dbReference>
<dbReference type="InterPro" id="IPR017459">
    <property type="entry name" value="Glycosyl_Trfase_fam3_N_dom"/>
</dbReference>